<feature type="compositionally biased region" description="Gly residues" evidence="1">
    <location>
        <begin position="8"/>
        <end position="18"/>
    </location>
</feature>
<organism evidence="2 3">
    <name type="scientific">Senna tora</name>
    <dbReference type="NCBI Taxonomy" id="362788"/>
    <lineage>
        <taxon>Eukaryota</taxon>
        <taxon>Viridiplantae</taxon>
        <taxon>Streptophyta</taxon>
        <taxon>Embryophyta</taxon>
        <taxon>Tracheophyta</taxon>
        <taxon>Spermatophyta</taxon>
        <taxon>Magnoliopsida</taxon>
        <taxon>eudicotyledons</taxon>
        <taxon>Gunneridae</taxon>
        <taxon>Pentapetalae</taxon>
        <taxon>rosids</taxon>
        <taxon>fabids</taxon>
        <taxon>Fabales</taxon>
        <taxon>Fabaceae</taxon>
        <taxon>Caesalpinioideae</taxon>
        <taxon>Cassia clade</taxon>
        <taxon>Senna</taxon>
    </lineage>
</organism>
<sequence length="34" mass="3529">MARITEAGDGGEPSGGGVRIRIGGNDDEDYQYDG</sequence>
<name>A0A834XAL3_9FABA</name>
<evidence type="ECO:0000313" key="2">
    <source>
        <dbReference type="EMBL" id="KAF7841145.1"/>
    </source>
</evidence>
<feature type="compositionally biased region" description="Acidic residues" evidence="1">
    <location>
        <begin position="25"/>
        <end position="34"/>
    </location>
</feature>
<feature type="region of interest" description="Disordered" evidence="1">
    <location>
        <begin position="1"/>
        <end position="34"/>
    </location>
</feature>
<evidence type="ECO:0000256" key="1">
    <source>
        <dbReference type="SAM" id="MobiDB-lite"/>
    </source>
</evidence>
<dbReference type="AlphaFoldDB" id="A0A834XAL3"/>
<reference evidence="2" key="1">
    <citation type="submission" date="2020-09" db="EMBL/GenBank/DDBJ databases">
        <title>Genome-Enabled Discovery of Anthraquinone Biosynthesis in Senna tora.</title>
        <authorList>
            <person name="Kang S.-H."/>
            <person name="Pandey R.P."/>
            <person name="Lee C.-M."/>
            <person name="Sim J.-S."/>
            <person name="Jeong J.-T."/>
            <person name="Choi B.-S."/>
            <person name="Jung M."/>
            <person name="Ginzburg D."/>
            <person name="Zhao K."/>
            <person name="Won S.Y."/>
            <person name="Oh T.-J."/>
            <person name="Yu Y."/>
            <person name="Kim N.-H."/>
            <person name="Lee O.R."/>
            <person name="Lee T.-H."/>
            <person name="Bashyal P."/>
            <person name="Kim T.-S."/>
            <person name="Lee W.-H."/>
            <person name="Kawkins C."/>
            <person name="Kim C.-K."/>
            <person name="Kim J.S."/>
            <person name="Ahn B.O."/>
            <person name="Rhee S.Y."/>
            <person name="Sohng J.K."/>
        </authorList>
    </citation>
    <scope>NUCLEOTIDE SEQUENCE</scope>
    <source>
        <tissue evidence="2">Leaf</tissue>
    </source>
</reference>
<comment type="caution">
    <text evidence="2">The sequence shown here is derived from an EMBL/GenBank/DDBJ whole genome shotgun (WGS) entry which is preliminary data.</text>
</comment>
<accession>A0A834XAL3</accession>
<dbReference type="EMBL" id="JAAIUW010000002">
    <property type="protein sequence ID" value="KAF7841145.1"/>
    <property type="molecule type" value="Genomic_DNA"/>
</dbReference>
<keyword evidence="3" id="KW-1185">Reference proteome</keyword>
<gene>
    <name evidence="2" type="ORF">G2W53_003443</name>
</gene>
<evidence type="ECO:0000313" key="3">
    <source>
        <dbReference type="Proteomes" id="UP000634136"/>
    </source>
</evidence>
<dbReference type="Proteomes" id="UP000634136">
    <property type="component" value="Unassembled WGS sequence"/>
</dbReference>
<protein>
    <submittedName>
        <fullName evidence="2">Uncharacterized protein</fullName>
    </submittedName>
</protein>
<proteinExistence type="predicted"/>